<feature type="compositionally biased region" description="Basic and acidic residues" evidence="1">
    <location>
        <begin position="168"/>
        <end position="196"/>
    </location>
</feature>
<name>A0ABU6YHN8_9FABA</name>
<evidence type="ECO:0000313" key="2">
    <source>
        <dbReference type="EMBL" id="MED6208946.1"/>
    </source>
</evidence>
<dbReference type="SUPFAM" id="SSF54001">
    <property type="entry name" value="Cysteine proteinases"/>
    <property type="match status" value="1"/>
</dbReference>
<reference evidence="2 3" key="1">
    <citation type="journal article" date="2023" name="Plants (Basel)">
        <title>Bridging the Gap: Combining Genomics and Transcriptomics Approaches to Understand Stylosanthes scabra, an Orphan Legume from the Brazilian Caatinga.</title>
        <authorList>
            <person name="Ferreira-Neto J.R.C."/>
            <person name="da Silva M.D."/>
            <person name="Binneck E."/>
            <person name="de Melo N.F."/>
            <person name="da Silva R.H."/>
            <person name="de Melo A.L.T.M."/>
            <person name="Pandolfi V."/>
            <person name="Bustamante F.O."/>
            <person name="Brasileiro-Vidal A.C."/>
            <person name="Benko-Iseppon A.M."/>
        </authorList>
    </citation>
    <scope>NUCLEOTIDE SEQUENCE [LARGE SCALE GENOMIC DNA]</scope>
    <source>
        <tissue evidence="2">Leaves</tissue>
    </source>
</reference>
<keyword evidence="3" id="KW-1185">Reference proteome</keyword>
<proteinExistence type="predicted"/>
<gene>
    <name evidence="2" type="ORF">PIB30_049841</name>
</gene>
<comment type="caution">
    <text evidence="2">The sequence shown here is derived from an EMBL/GenBank/DDBJ whole genome shotgun (WGS) entry which is preliminary data.</text>
</comment>
<evidence type="ECO:0000313" key="3">
    <source>
        <dbReference type="Proteomes" id="UP001341840"/>
    </source>
</evidence>
<protein>
    <recommendedName>
        <fullName evidence="4">Ubiquitin-like protease family profile domain-containing protein</fullName>
    </recommendedName>
</protein>
<dbReference type="InterPro" id="IPR038765">
    <property type="entry name" value="Papain-like_cys_pep_sf"/>
</dbReference>
<feature type="region of interest" description="Disordered" evidence="1">
    <location>
        <begin position="129"/>
        <end position="196"/>
    </location>
</feature>
<evidence type="ECO:0008006" key="4">
    <source>
        <dbReference type="Google" id="ProtNLM"/>
    </source>
</evidence>
<dbReference type="EMBL" id="JASCZI010241993">
    <property type="protein sequence ID" value="MED6208946.1"/>
    <property type="molecule type" value="Genomic_DNA"/>
</dbReference>
<feature type="compositionally biased region" description="Basic residues" evidence="1">
    <location>
        <begin position="137"/>
        <end position="154"/>
    </location>
</feature>
<dbReference type="Proteomes" id="UP001341840">
    <property type="component" value="Unassembled WGS sequence"/>
</dbReference>
<sequence>MYLATKFDLENNVIKDDVANIEINAEIVECALGLPSCGDEFPEYYPDDSEYEALKSRWIFTWIKDAIKDFQKKGVKHLSACMFVVVVIYFQWLKWGQLNRCRSAEQWIIDWSLKNLEHRATTALKKIRKMMDDKPQNKLRRKKGKKKNNKKKNSDKKEEDEIPLVQRKTIDDQEERKGYNTHEEEPINNERDNKSEEGVIKDKEVLKRWTQIEEELRIQRRTIGIEKKKLAKEQEAEIEATLKDAAECFMIDFHGYDEDISSFSLGFSQEFKSLTHIPKRSMQEEIFDIQPLNEIIPVNIPFQQAENPISMGPTRKLTTIEQKKIYNWIINWKIKEFNNSNLPRFTNEFYCVESGILDTILIDWNLVAYETREEYFGVNPNLGLDKENFDKEKAATRQWWLIPICHRRHWYLYAFNVVKRKLLVLDSMFDHPFDDKRKIVDLYVVTLKLGFNVVMQKFRNNLIMMIVGYAC</sequence>
<evidence type="ECO:0000256" key="1">
    <source>
        <dbReference type="SAM" id="MobiDB-lite"/>
    </source>
</evidence>
<dbReference type="Gene3D" id="3.40.395.10">
    <property type="entry name" value="Adenoviral Proteinase, Chain A"/>
    <property type="match status" value="1"/>
</dbReference>
<organism evidence="2 3">
    <name type="scientific">Stylosanthes scabra</name>
    <dbReference type="NCBI Taxonomy" id="79078"/>
    <lineage>
        <taxon>Eukaryota</taxon>
        <taxon>Viridiplantae</taxon>
        <taxon>Streptophyta</taxon>
        <taxon>Embryophyta</taxon>
        <taxon>Tracheophyta</taxon>
        <taxon>Spermatophyta</taxon>
        <taxon>Magnoliopsida</taxon>
        <taxon>eudicotyledons</taxon>
        <taxon>Gunneridae</taxon>
        <taxon>Pentapetalae</taxon>
        <taxon>rosids</taxon>
        <taxon>fabids</taxon>
        <taxon>Fabales</taxon>
        <taxon>Fabaceae</taxon>
        <taxon>Papilionoideae</taxon>
        <taxon>50 kb inversion clade</taxon>
        <taxon>dalbergioids sensu lato</taxon>
        <taxon>Dalbergieae</taxon>
        <taxon>Pterocarpus clade</taxon>
        <taxon>Stylosanthes</taxon>
    </lineage>
</organism>
<accession>A0ABU6YHN8</accession>